<protein>
    <recommendedName>
        <fullName evidence="3">Monooxygenase</fullName>
    </recommendedName>
</protein>
<dbReference type="RefSeq" id="WP_063680678.1">
    <property type="nucleotide sequence ID" value="NZ_LSEF01000090.1"/>
</dbReference>
<dbReference type="SUPFAM" id="SSF54909">
    <property type="entry name" value="Dimeric alpha+beta barrel"/>
    <property type="match status" value="1"/>
</dbReference>
<comment type="caution">
    <text evidence="1">The sequence shown here is derived from an EMBL/GenBank/DDBJ whole genome shotgun (WGS) entry which is preliminary data.</text>
</comment>
<gene>
    <name evidence="1" type="ORF">AXW67_22945</name>
</gene>
<evidence type="ECO:0008006" key="3">
    <source>
        <dbReference type="Google" id="ProtNLM"/>
    </source>
</evidence>
<organism evidence="1 2">
    <name type="scientific">Bradyrhizobium neotropicale</name>
    <dbReference type="NCBI Taxonomy" id="1497615"/>
    <lineage>
        <taxon>Bacteria</taxon>
        <taxon>Pseudomonadati</taxon>
        <taxon>Pseudomonadota</taxon>
        <taxon>Alphaproteobacteria</taxon>
        <taxon>Hyphomicrobiales</taxon>
        <taxon>Nitrobacteraceae</taxon>
        <taxon>Bradyrhizobium</taxon>
    </lineage>
</organism>
<dbReference type="Gene3D" id="3.30.70.100">
    <property type="match status" value="1"/>
</dbReference>
<name>A0A176YV12_9BRAD</name>
<dbReference type="GeneID" id="32580602"/>
<dbReference type="InterPro" id="IPR011008">
    <property type="entry name" value="Dimeric_a/b-barrel"/>
</dbReference>
<proteinExistence type="predicted"/>
<accession>A0A176YV12</accession>
<evidence type="ECO:0000313" key="1">
    <source>
        <dbReference type="EMBL" id="OAF11039.1"/>
    </source>
</evidence>
<dbReference type="AlphaFoldDB" id="A0A176YV12"/>
<dbReference type="Proteomes" id="UP000077173">
    <property type="component" value="Unassembled WGS sequence"/>
</dbReference>
<dbReference type="EMBL" id="LSEF01000090">
    <property type="protein sequence ID" value="OAF11039.1"/>
    <property type="molecule type" value="Genomic_DNA"/>
</dbReference>
<keyword evidence="2" id="KW-1185">Reference proteome</keyword>
<reference evidence="1 2" key="1">
    <citation type="submission" date="2016-02" db="EMBL/GenBank/DDBJ databases">
        <title>Draft genome sequence of the strain BR 10247T Bradyrhizobium neotropicale isolated from nodules of Centrolobium paraense.</title>
        <authorList>
            <person name="Simoes-Araujo J.L."/>
            <person name="Barauna A.C."/>
            <person name="Silva K."/>
            <person name="Zilli J.E."/>
        </authorList>
    </citation>
    <scope>NUCLEOTIDE SEQUENCE [LARGE SCALE GENOMIC DNA]</scope>
    <source>
        <strain evidence="1 2">BR 10247</strain>
    </source>
</reference>
<sequence length="106" mass="12272">MIVAIVSFDLPPQTSREDAVALYNKTAPNWLANPDLVEKYYFFDAERSLGGGVYIWRSREAAERWHGEDYRKMIRSRYGSDPRIDNFDALLHVDPRHATLTQLVAE</sequence>
<evidence type="ECO:0000313" key="2">
    <source>
        <dbReference type="Proteomes" id="UP000077173"/>
    </source>
</evidence>